<feature type="transmembrane region" description="Helical" evidence="1">
    <location>
        <begin position="107"/>
        <end position="127"/>
    </location>
</feature>
<dbReference type="AlphaFoldDB" id="A0A081C7X3"/>
<proteinExistence type="predicted"/>
<dbReference type="EMBL" id="DF820474">
    <property type="protein sequence ID" value="GAK60678.1"/>
    <property type="molecule type" value="Genomic_DNA"/>
</dbReference>
<organism evidence="2">
    <name type="scientific">Vecturithrix granuli</name>
    <dbReference type="NCBI Taxonomy" id="1499967"/>
    <lineage>
        <taxon>Bacteria</taxon>
        <taxon>Candidatus Moduliflexota</taxon>
        <taxon>Candidatus Vecturitrichia</taxon>
        <taxon>Candidatus Vecturitrichales</taxon>
        <taxon>Candidatus Vecturitrichaceae</taxon>
        <taxon>Candidatus Vecturithrix</taxon>
    </lineage>
</organism>
<feature type="transmembrane region" description="Helical" evidence="1">
    <location>
        <begin position="49"/>
        <end position="69"/>
    </location>
</feature>
<sequence length="349" mass="40153">MFAVYCGWWLNQTPVHLASRKFQLAQTWAFVLTYFGNLFTTRPEQAAEFGVAGMFVFVIVGLMVLYSGLRKYRIVFLRLGIGLICMLYAIINILATSRMRNDALELRYASISLIFWLGGAIAVFMLIRSLDVIFPERIPIIYLKKRLSLVFWIALLLFVIYPMYHESIPKLNYIHKGFQDQRLAILSLQLELYDTEVLYTKISIAPSQVMAIVPLMKKTHHVPFDHLLIPEYEYDKVLEPDRISQNGCTGQFAAAIELEHDIFQVQGENLCPIIKYILIANEALHLRGGAIPMQQDQPHKVTSDDSVSKYVRWQGYAKLESQERTLIAYAVLPDDHFVPLGRYEKQAPK</sequence>
<evidence type="ECO:0000313" key="2">
    <source>
        <dbReference type="EMBL" id="GAK60678.1"/>
    </source>
</evidence>
<evidence type="ECO:0000313" key="3">
    <source>
        <dbReference type="Proteomes" id="UP000030661"/>
    </source>
</evidence>
<keyword evidence="1" id="KW-0812">Transmembrane</keyword>
<dbReference type="HOGENOM" id="CLU_793785_0_0_0"/>
<accession>A0A081C7X3</accession>
<feature type="transmembrane region" description="Helical" evidence="1">
    <location>
        <begin position="147"/>
        <end position="164"/>
    </location>
</feature>
<keyword evidence="1" id="KW-1133">Transmembrane helix</keyword>
<reference evidence="2" key="1">
    <citation type="journal article" date="2015" name="PeerJ">
        <title>First genomic representation of candidate bacterial phylum KSB3 points to enhanced environmental sensing as a trigger of wastewater bulking.</title>
        <authorList>
            <person name="Sekiguchi Y."/>
            <person name="Ohashi A."/>
            <person name="Parks D.H."/>
            <person name="Yamauchi T."/>
            <person name="Tyson G.W."/>
            <person name="Hugenholtz P."/>
        </authorList>
    </citation>
    <scope>NUCLEOTIDE SEQUENCE [LARGE SCALE GENOMIC DNA]</scope>
</reference>
<evidence type="ECO:0000256" key="1">
    <source>
        <dbReference type="SAM" id="Phobius"/>
    </source>
</evidence>
<keyword evidence="1" id="KW-0472">Membrane</keyword>
<dbReference type="Proteomes" id="UP000030661">
    <property type="component" value="Unassembled WGS sequence"/>
</dbReference>
<feature type="transmembrane region" description="Helical" evidence="1">
    <location>
        <begin position="76"/>
        <end position="95"/>
    </location>
</feature>
<keyword evidence="3" id="KW-1185">Reference proteome</keyword>
<gene>
    <name evidence="2" type="ORF">U27_00576</name>
</gene>
<name>A0A081C7X3_VECG1</name>
<protein>
    <submittedName>
        <fullName evidence="2">Uncharacterized protein</fullName>
    </submittedName>
</protein>